<organism evidence="9 10">
    <name type="scientific">Raphanus sativus</name>
    <name type="common">Radish</name>
    <name type="synonym">Raphanus raphanistrum var. sativus</name>
    <dbReference type="NCBI Taxonomy" id="3726"/>
    <lineage>
        <taxon>Eukaryota</taxon>
        <taxon>Viridiplantae</taxon>
        <taxon>Streptophyta</taxon>
        <taxon>Embryophyta</taxon>
        <taxon>Tracheophyta</taxon>
        <taxon>Spermatophyta</taxon>
        <taxon>Magnoliopsida</taxon>
        <taxon>eudicotyledons</taxon>
        <taxon>Gunneridae</taxon>
        <taxon>Pentapetalae</taxon>
        <taxon>rosids</taxon>
        <taxon>malvids</taxon>
        <taxon>Brassicales</taxon>
        <taxon>Brassicaceae</taxon>
        <taxon>Brassiceae</taxon>
        <taxon>Raphanus</taxon>
    </lineage>
</organism>
<dbReference type="AlphaFoldDB" id="A0A6J0MU73"/>
<dbReference type="FunFam" id="2.60.120.330:FF:000022">
    <property type="entry name" value="Probable 2-oxoglutarate-dependent dioxygenase AOP1.2"/>
    <property type="match status" value="1"/>
</dbReference>
<dbReference type="RefSeq" id="XP_018475111.1">
    <property type="nucleotide sequence ID" value="XM_018619609.2"/>
</dbReference>
<keyword evidence="9" id="KW-1185">Reference proteome</keyword>
<dbReference type="PROSITE" id="PS51471">
    <property type="entry name" value="FE2OG_OXY"/>
    <property type="match status" value="1"/>
</dbReference>
<keyword evidence="3 10" id="KW-0223">Dioxygenase</keyword>
<dbReference type="PANTHER" id="PTHR47990">
    <property type="entry name" value="2-OXOGLUTARATE (2OG) AND FE(II)-DEPENDENT OXYGENASE SUPERFAMILY PROTEIN-RELATED"/>
    <property type="match status" value="1"/>
</dbReference>
<dbReference type="KEGG" id="rsz:108846378"/>
<gene>
    <name evidence="10" type="primary">LOC108846378</name>
</gene>
<dbReference type="InterPro" id="IPR044861">
    <property type="entry name" value="IPNS-like_FE2OG_OXY"/>
</dbReference>
<evidence type="ECO:0000313" key="9">
    <source>
        <dbReference type="Proteomes" id="UP000504610"/>
    </source>
</evidence>
<dbReference type="InterPro" id="IPR027443">
    <property type="entry name" value="IPNS-like_sf"/>
</dbReference>
<feature type="domain" description="Fe2OG dioxygenase" evidence="8">
    <location>
        <begin position="165"/>
        <end position="270"/>
    </location>
</feature>
<evidence type="ECO:0000256" key="4">
    <source>
        <dbReference type="ARBA" id="ARBA00023002"/>
    </source>
</evidence>
<dbReference type="GeneID" id="108846378"/>
<protein>
    <submittedName>
        <fullName evidence="10">Probable 2-oxoglutarate-dependent dioxygenase AOP1</fullName>
    </submittedName>
</protein>
<name>A0A6J0MU73_RAPSA</name>
<reference evidence="10" key="2">
    <citation type="submission" date="2025-08" db="UniProtKB">
        <authorList>
            <consortium name="RefSeq"/>
        </authorList>
    </citation>
    <scope>IDENTIFICATION</scope>
    <source>
        <tissue evidence="10">Leaf</tissue>
    </source>
</reference>
<evidence type="ECO:0000256" key="5">
    <source>
        <dbReference type="ARBA" id="ARBA00023004"/>
    </source>
</evidence>
<dbReference type="GO" id="GO:0051213">
    <property type="term" value="F:dioxygenase activity"/>
    <property type="evidence" value="ECO:0007669"/>
    <property type="project" value="UniProtKB-KW"/>
</dbReference>
<evidence type="ECO:0000256" key="7">
    <source>
        <dbReference type="RuleBase" id="RU003682"/>
    </source>
</evidence>
<dbReference type="Pfam" id="PF14226">
    <property type="entry name" value="DIOX_N"/>
    <property type="match status" value="1"/>
</dbReference>
<keyword evidence="5 7" id="KW-0408">Iron</keyword>
<evidence type="ECO:0000259" key="8">
    <source>
        <dbReference type="PROSITE" id="PS51471"/>
    </source>
</evidence>
<dbReference type="Proteomes" id="UP000504610">
    <property type="component" value="Chromosome 3"/>
</dbReference>
<dbReference type="OrthoDB" id="288590at2759"/>
<sequence>MDSDSPLPLSDSIQLPLINFFDQSLTPGTSKWDKVKADVRKALEDFGCFEVFFDKVSAELNKSVLEAMKELFDLPIQTKKRNVSSKPFHGYLCLNLYESLAIDDPNVAEKVNDFTQQLWPDHGNKRIREVLHEFSEKLKEMDVMVRRMILESFGIEKYIEQHLDSTNYLFRMIKYAAPSPDEEVEETKLGLRSHTDKNFITILHQYQVDGLEIKTKDEKWIKVKPTEHSFIILVGDSMCPILNGRLSSPYHRVLIPAKKTRYTTVLFSVPKAEAIIDSPEELIDEEHPRVFRPFKFSDFRDFFNTEAGGTAESALHSFCAL</sequence>
<evidence type="ECO:0000256" key="1">
    <source>
        <dbReference type="ARBA" id="ARBA00008056"/>
    </source>
</evidence>
<keyword evidence="2 7" id="KW-0479">Metal-binding</keyword>
<evidence type="ECO:0000256" key="3">
    <source>
        <dbReference type="ARBA" id="ARBA00022964"/>
    </source>
</evidence>
<dbReference type="InterPro" id="IPR005123">
    <property type="entry name" value="Oxoglu/Fe-dep_dioxygenase_dom"/>
</dbReference>
<reference evidence="9" key="1">
    <citation type="journal article" date="2019" name="Database">
        <title>The radish genome database (RadishGD): an integrated information resource for radish genomics.</title>
        <authorList>
            <person name="Yu H.J."/>
            <person name="Baek S."/>
            <person name="Lee Y.J."/>
            <person name="Cho A."/>
            <person name="Mun J.H."/>
        </authorList>
    </citation>
    <scope>NUCLEOTIDE SEQUENCE [LARGE SCALE GENOMIC DNA]</scope>
    <source>
        <strain evidence="9">cv. WK10039</strain>
    </source>
</reference>
<dbReference type="GO" id="GO:0046872">
    <property type="term" value="F:metal ion binding"/>
    <property type="evidence" value="ECO:0007669"/>
    <property type="project" value="UniProtKB-KW"/>
</dbReference>
<evidence type="ECO:0000313" key="10">
    <source>
        <dbReference type="RefSeq" id="XP_018475111.1"/>
    </source>
</evidence>
<evidence type="ECO:0000256" key="6">
    <source>
        <dbReference type="ARBA" id="ARBA00057022"/>
    </source>
</evidence>
<dbReference type="Gene3D" id="2.60.120.330">
    <property type="entry name" value="B-lactam Antibiotic, Isopenicillin N Synthase, Chain"/>
    <property type="match status" value="1"/>
</dbReference>
<dbReference type="SUPFAM" id="SSF51197">
    <property type="entry name" value="Clavaminate synthase-like"/>
    <property type="match status" value="1"/>
</dbReference>
<dbReference type="InterPro" id="IPR050231">
    <property type="entry name" value="Iron_ascorbate_oxido_reductase"/>
</dbReference>
<accession>A0A6J0MU73</accession>
<evidence type="ECO:0000256" key="2">
    <source>
        <dbReference type="ARBA" id="ARBA00022723"/>
    </source>
</evidence>
<dbReference type="PRINTS" id="PR00682">
    <property type="entry name" value="IPNSYNTHASE"/>
</dbReference>
<comment type="function">
    <text evidence="6">Probable 2-oxoglutarate-dependent dioxygenase that may be involved in glucosinolates biosynthesis. May play a role in the production of aliphatic glucosinolates.</text>
</comment>
<proteinExistence type="inferred from homology"/>
<dbReference type="Pfam" id="PF03171">
    <property type="entry name" value="2OG-FeII_Oxy"/>
    <property type="match status" value="1"/>
</dbReference>
<dbReference type="InterPro" id="IPR026992">
    <property type="entry name" value="DIOX_N"/>
</dbReference>
<keyword evidence="4 7" id="KW-0560">Oxidoreductase</keyword>
<comment type="similarity">
    <text evidence="1 7">Belongs to the iron/ascorbate-dependent oxidoreductase family.</text>
</comment>